<dbReference type="InterPro" id="IPR013022">
    <property type="entry name" value="Xyl_isomerase-like_TIM-brl"/>
</dbReference>
<feature type="domain" description="Xylose isomerase-like TIM barrel" evidence="1">
    <location>
        <begin position="20"/>
        <end position="265"/>
    </location>
</feature>
<reference evidence="2 3" key="1">
    <citation type="submission" date="2022-10" db="EMBL/GenBank/DDBJ databases">
        <title>Defluviimonas sp. nov., isolated from ocean surface sediments.</title>
        <authorList>
            <person name="He W."/>
            <person name="Wang L."/>
            <person name="Zhang D.-F."/>
        </authorList>
    </citation>
    <scope>NUCLEOTIDE SEQUENCE [LARGE SCALE GENOMIC DNA]</scope>
    <source>
        <strain evidence="2 3">WL0050</strain>
    </source>
</reference>
<dbReference type="InterPro" id="IPR050312">
    <property type="entry name" value="IolE/XylAMocC-like"/>
</dbReference>
<comment type="caution">
    <text evidence="2">The sequence shown here is derived from an EMBL/GenBank/DDBJ whole genome shotgun (WGS) entry which is preliminary data.</text>
</comment>
<proteinExistence type="predicted"/>
<sequence length="275" mass="30004">MLPLALNHMTVARLNYERLLDLAAELGCEGVEVRNDLPQPLFDGRDPAEAGQMARDRGLRILAVAEVKRFNDWSADKAKEARDLMRLAAAAGAEAVSLIPRNDGLGMGNGERQANLRLALKDLKPMLEDHGLIGLIEPLGFSICALRHKIEAVEAIEALNATGRFKLVHDTFHHTLAGGGPFFAPHTGMVHVSGVTDPGLGIDEMGDGHRVLVDERDRLGNVDQLRALRDAGYTGPVSMESFAKEIHDLSDPGAALARSFNFMRSRMSERESAHY</sequence>
<dbReference type="InterPro" id="IPR036237">
    <property type="entry name" value="Xyl_isomerase-like_sf"/>
</dbReference>
<dbReference type="RefSeq" id="WP_263741729.1">
    <property type="nucleotide sequence ID" value="NZ_JAOWKZ010000005.1"/>
</dbReference>
<dbReference type="Proteomes" id="UP001652564">
    <property type="component" value="Unassembled WGS sequence"/>
</dbReference>
<evidence type="ECO:0000313" key="3">
    <source>
        <dbReference type="Proteomes" id="UP001652564"/>
    </source>
</evidence>
<protein>
    <submittedName>
        <fullName evidence="2">TIM barrel protein</fullName>
    </submittedName>
</protein>
<organism evidence="2 3">
    <name type="scientific">Albidovulum litorale</name>
    <dbReference type="NCBI Taxonomy" id="2984134"/>
    <lineage>
        <taxon>Bacteria</taxon>
        <taxon>Pseudomonadati</taxon>
        <taxon>Pseudomonadota</taxon>
        <taxon>Alphaproteobacteria</taxon>
        <taxon>Rhodobacterales</taxon>
        <taxon>Paracoccaceae</taxon>
        <taxon>Albidovulum</taxon>
    </lineage>
</organism>
<keyword evidence="3" id="KW-1185">Reference proteome</keyword>
<evidence type="ECO:0000259" key="1">
    <source>
        <dbReference type="Pfam" id="PF01261"/>
    </source>
</evidence>
<gene>
    <name evidence="2" type="ORF">OEZ71_19320</name>
</gene>
<dbReference type="EMBL" id="JAOWKZ010000005">
    <property type="protein sequence ID" value="MCV2874455.1"/>
    <property type="molecule type" value="Genomic_DNA"/>
</dbReference>
<dbReference type="Pfam" id="PF01261">
    <property type="entry name" value="AP_endonuc_2"/>
    <property type="match status" value="1"/>
</dbReference>
<accession>A0ABT2ZTH4</accession>
<dbReference type="SUPFAM" id="SSF51658">
    <property type="entry name" value="Xylose isomerase-like"/>
    <property type="match status" value="1"/>
</dbReference>
<dbReference type="PANTHER" id="PTHR12110">
    <property type="entry name" value="HYDROXYPYRUVATE ISOMERASE"/>
    <property type="match status" value="1"/>
</dbReference>
<dbReference type="PIRSF" id="PIRSF036778">
    <property type="entry name" value="UCP036778"/>
    <property type="match status" value="1"/>
</dbReference>
<dbReference type="Gene3D" id="3.20.20.150">
    <property type="entry name" value="Divalent-metal-dependent TIM barrel enzymes"/>
    <property type="match status" value="1"/>
</dbReference>
<dbReference type="InterPro" id="IPR014621">
    <property type="entry name" value="UCP036778_sugar_epimerase"/>
</dbReference>
<dbReference type="PANTHER" id="PTHR12110:SF48">
    <property type="entry name" value="BLL3656 PROTEIN"/>
    <property type="match status" value="1"/>
</dbReference>
<name>A0ABT2ZTH4_9RHOB</name>
<evidence type="ECO:0000313" key="2">
    <source>
        <dbReference type="EMBL" id="MCV2874455.1"/>
    </source>
</evidence>